<name>A0A1F5GB32_9BACT</name>
<dbReference type="AlphaFoldDB" id="A0A1F5GB32"/>
<dbReference type="Gene3D" id="3.30.540.10">
    <property type="entry name" value="Fructose-1,6-Bisphosphatase, subunit A, domain 1"/>
    <property type="match status" value="1"/>
</dbReference>
<dbReference type="InterPro" id="IPR020583">
    <property type="entry name" value="Inositol_monoP_metal-BS"/>
</dbReference>
<dbReference type="STRING" id="1797714.A3D04_00770"/>
<protein>
    <recommendedName>
        <fullName evidence="8">Histidinol-phosphatase</fullName>
    </recommendedName>
</protein>
<dbReference type="Pfam" id="PF00459">
    <property type="entry name" value="Inositol_P"/>
    <property type="match status" value="1"/>
</dbReference>
<evidence type="ECO:0000256" key="2">
    <source>
        <dbReference type="ARBA" id="ARBA00022723"/>
    </source>
</evidence>
<evidence type="ECO:0000256" key="3">
    <source>
        <dbReference type="ARBA" id="ARBA00022801"/>
    </source>
</evidence>
<dbReference type="PANTHER" id="PTHR20854:SF4">
    <property type="entry name" value="INOSITOL-1-MONOPHOSPHATASE-RELATED"/>
    <property type="match status" value="1"/>
</dbReference>
<evidence type="ECO:0000256" key="1">
    <source>
        <dbReference type="ARBA" id="ARBA00001946"/>
    </source>
</evidence>
<dbReference type="EMBL" id="MFBD01000013">
    <property type="protein sequence ID" value="OGD89049.1"/>
    <property type="molecule type" value="Genomic_DNA"/>
</dbReference>
<dbReference type="GO" id="GO:0006020">
    <property type="term" value="P:inositol metabolic process"/>
    <property type="evidence" value="ECO:0007669"/>
    <property type="project" value="TreeGrafter"/>
</dbReference>
<feature type="binding site" evidence="5">
    <location>
        <position position="202"/>
    </location>
    <ligand>
        <name>Mg(2+)</name>
        <dbReference type="ChEBI" id="CHEBI:18420"/>
        <label>1</label>
        <note>catalytic</note>
    </ligand>
</feature>
<accession>A0A1F5GB32</accession>
<feature type="binding site" evidence="5">
    <location>
        <position position="80"/>
    </location>
    <ligand>
        <name>Mg(2+)</name>
        <dbReference type="ChEBI" id="CHEBI:18420"/>
        <label>1</label>
        <note>catalytic</note>
    </ligand>
</feature>
<dbReference type="PROSITE" id="PS00630">
    <property type="entry name" value="IMP_2"/>
    <property type="match status" value="1"/>
</dbReference>
<feature type="binding site" evidence="5">
    <location>
        <position position="62"/>
    </location>
    <ligand>
        <name>Mg(2+)</name>
        <dbReference type="ChEBI" id="CHEBI:18420"/>
        <label>1</label>
        <note>catalytic</note>
    </ligand>
</feature>
<evidence type="ECO:0000313" key="6">
    <source>
        <dbReference type="EMBL" id="OGD89049.1"/>
    </source>
</evidence>
<gene>
    <name evidence="6" type="ORF">A3D04_00770</name>
</gene>
<dbReference type="PRINTS" id="PR00377">
    <property type="entry name" value="IMPHPHTASES"/>
</dbReference>
<evidence type="ECO:0000256" key="4">
    <source>
        <dbReference type="ARBA" id="ARBA00022842"/>
    </source>
</evidence>
<evidence type="ECO:0008006" key="8">
    <source>
        <dbReference type="Google" id="ProtNLM"/>
    </source>
</evidence>
<dbReference type="GO" id="GO:0046854">
    <property type="term" value="P:phosphatidylinositol phosphate biosynthetic process"/>
    <property type="evidence" value="ECO:0007669"/>
    <property type="project" value="InterPro"/>
</dbReference>
<dbReference type="Gene3D" id="3.40.190.80">
    <property type="match status" value="1"/>
</dbReference>
<dbReference type="FunFam" id="3.30.540.10:FF:000003">
    <property type="entry name" value="Inositol-1-monophosphatase"/>
    <property type="match status" value="1"/>
</dbReference>
<dbReference type="GO" id="GO:0007165">
    <property type="term" value="P:signal transduction"/>
    <property type="evidence" value="ECO:0007669"/>
    <property type="project" value="TreeGrafter"/>
</dbReference>
<dbReference type="Proteomes" id="UP000177369">
    <property type="component" value="Unassembled WGS sequence"/>
</dbReference>
<dbReference type="SUPFAM" id="SSF56655">
    <property type="entry name" value="Carbohydrate phosphatase"/>
    <property type="match status" value="1"/>
</dbReference>
<feature type="binding site" evidence="5">
    <location>
        <position position="81"/>
    </location>
    <ligand>
        <name>Mg(2+)</name>
        <dbReference type="ChEBI" id="CHEBI:18420"/>
        <label>1</label>
        <note>catalytic</note>
    </ligand>
</feature>
<sequence length="249" mass="27772">MINVAIEAAKEAGELALKYFKSQPKVSYKTDKSPVTKADIETEKLIRSMISRKFPDHGIIGEELEPVNPKAKFQWIIDPIDGTRDFVRVHPFWATFIAVLENNNPIVGVAFYPVSGDLLCAKKGGGTFINSKKTRVSKTKKLDEAYITFGNLKRFMEKKTLDSLLNLIEKTRSGRNYGNFQLKLLLEGKVDIDLEPFGAIYDFAAPSILIEEAGGKFTDFKGRKSLTSGNALLTNSLLHSQVLKLLNSK</sequence>
<keyword evidence="4 5" id="KW-0460">Magnesium</keyword>
<keyword evidence="2 5" id="KW-0479">Metal-binding</keyword>
<dbReference type="GO" id="GO:0008934">
    <property type="term" value="F:inositol monophosphate 1-phosphatase activity"/>
    <property type="evidence" value="ECO:0007669"/>
    <property type="project" value="TreeGrafter"/>
</dbReference>
<feature type="binding site" evidence="5">
    <location>
        <position position="78"/>
    </location>
    <ligand>
        <name>Mg(2+)</name>
        <dbReference type="ChEBI" id="CHEBI:18420"/>
        <label>1</label>
        <note>catalytic</note>
    </ligand>
</feature>
<dbReference type="PANTHER" id="PTHR20854">
    <property type="entry name" value="INOSITOL MONOPHOSPHATASE"/>
    <property type="match status" value="1"/>
</dbReference>
<dbReference type="PROSITE" id="PS00629">
    <property type="entry name" value="IMP_1"/>
    <property type="match status" value="1"/>
</dbReference>
<comment type="caution">
    <text evidence="6">The sequence shown here is derived from an EMBL/GenBank/DDBJ whole genome shotgun (WGS) entry which is preliminary data.</text>
</comment>
<evidence type="ECO:0000256" key="5">
    <source>
        <dbReference type="PIRSR" id="PIRSR600760-2"/>
    </source>
</evidence>
<organism evidence="6 7">
    <name type="scientific">Candidatus Curtissbacteria bacterium RIFCSPHIGHO2_02_FULL_40_16b</name>
    <dbReference type="NCBI Taxonomy" id="1797714"/>
    <lineage>
        <taxon>Bacteria</taxon>
        <taxon>Candidatus Curtissiibacteriota</taxon>
    </lineage>
</organism>
<dbReference type="GO" id="GO:0046872">
    <property type="term" value="F:metal ion binding"/>
    <property type="evidence" value="ECO:0007669"/>
    <property type="project" value="UniProtKB-KW"/>
</dbReference>
<comment type="cofactor">
    <cofactor evidence="1 5">
        <name>Mg(2+)</name>
        <dbReference type="ChEBI" id="CHEBI:18420"/>
    </cofactor>
</comment>
<dbReference type="InterPro" id="IPR020550">
    <property type="entry name" value="Inositol_monophosphatase_CS"/>
</dbReference>
<reference evidence="6 7" key="1">
    <citation type="journal article" date="2016" name="Nat. Commun.">
        <title>Thousands of microbial genomes shed light on interconnected biogeochemical processes in an aquifer system.</title>
        <authorList>
            <person name="Anantharaman K."/>
            <person name="Brown C.T."/>
            <person name="Hug L.A."/>
            <person name="Sharon I."/>
            <person name="Castelle C.J."/>
            <person name="Probst A.J."/>
            <person name="Thomas B.C."/>
            <person name="Singh A."/>
            <person name="Wilkins M.J."/>
            <person name="Karaoz U."/>
            <person name="Brodie E.L."/>
            <person name="Williams K.H."/>
            <person name="Hubbard S.S."/>
            <person name="Banfield J.F."/>
        </authorList>
    </citation>
    <scope>NUCLEOTIDE SEQUENCE [LARGE SCALE GENOMIC DNA]</scope>
</reference>
<proteinExistence type="predicted"/>
<keyword evidence="3" id="KW-0378">Hydrolase</keyword>
<dbReference type="InterPro" id="IPR000760">
    <property type="entry name" value="Inositol_monophosphatase-like"/>
</dbReference>
<evidence type="ECO:0000313" key="7">
    <source>
        <dbReference type="Proteomes" id="UP000177369"/>
    </source>
</evidence>